<reference evidence="1 2" key="1">
    <citation type="submission" date="2023-09" db="EMBL/GenBank/DDBJ databases">
        <title>Microbial mechanism of fulvic acid promoting antimony reduction mineralization in rice fields.</title>
        <authorList>
            <person name="Chen G."/>
            <person name="Lan J."/>
        </authorList>
    </citation>
    <scope>NUCLEOTIDE SEQUENCE [LARGE SCALE GENOMIC DNA]</scope>
    <source>
        <strain evidence="1 2">PS1</strain>
    </source>
</reference>
<name>A0ABY9VG56_9BACI</name>
<evidence type="ECO:0000313" key="2">
    <source>
        <dbReference type="Proteomes" id="UP001303324"/>
    </source>
</evidence>
<sequence length="337" mass="37962">MKRLIIYFIAVILCFSSFSSNLLFLSKANAEGAPILLGFKPNDTALNPNRPIVYMTKIGSKTLYAVNYETGVKTTLSLPYPAERLDLFNGKLYVTQHKMSHDRYNFGPYSGGIAEVDTETFTLSNLIDVEIDPYDVVIDKQGYIFISPGSGQREKIKVYSIYDQTEKTASTTNISSESYLYYNEEMSKVYSISTKVSPRDVTAHEVRDGAVISQYDSPYHGAYDLEPFAKVSPDGENMYNNSGVVFGLSQISSGDMLYNFELGREYKDFAFSLVDDLAFGANVDGGIDVYRYNSDEYLYSIKTDKDIENLHYHNGGLVSVFNESGKILFRVYKRLQS</sequence>
<proteinExistence type="predicted"/>
<dbReference type="InterPro" id="IPR011044">
    <property type="entry name" value="Quino_amine_DH_bsu"/>
</dbReference>
<evidence type="ECO:0000313" key="1">
    <source>
        <dbReference type="EMBL" id="WNF22680.1"/>
    </source>
</evidence>
<dbReference type="InterPro" id="IPR015943">
    <property type="entry name" value="WD40/YVTN_repeat-like_dom_sf"/>
</dbReference>
<dbReference type="SUPFAM" id="SSF50969">
    <property type="entry name" value="YVTN repeat-like/Quinoprotein amine dehydrogenase"/>
    <property type="match status" value="1"/>
</dbReference>
<dbReference type="EMBL" id="CP134494">
    <property type="protein sequence ID" value="WNF22680.1"/>
    <property type="molecule type" value="Genomic_DNA"/>
</dbReference>
<keyword evidence="2" id="KW-1185">Reference proteome</keyword>
<dbReference type="Gene3D" id="2.130.10.10">
    <property type="entry name" value="YVTN repeat-like/Quinoprotein amine dehydrogenase"/>
    <property type="match status" value="1"/>
</dbReference>
<dbReference type="RefSeq" id="WP_311072782.1">
    <property type="nucleotide sequence ID" value="NZ_CP134494.1"/>
</dbReference>
<accession>A0ABY9VG56</accession>
<gene>
    <name evidence="1" type="ORF">RH061_21405</name>
</gene>
<protein>
    <submittedName>
        <fullName evidence="1">Uncharacterized protein</fullName>
    </submittedName>
</protein>
<dbReference type="Proteomes" id="UP001303324">
    <property type="component" value="Chromosome"/>
</dbReference>
<organism evidence="1 2">
    <name type="scientific">Mesobacillus jeotgali</name>
    <dbReference type="NCBI Taxonomy" id="129985"/>
    <lineage>
        <taxon>Bacteria</taxon>
        <taxon>Bacillati</taxon>
        <taxon>Bacillota</taxon>
        <taxon>Bacilli</taxon>
        <taxon>Bacillales</taxon>
        <taxon>Bacillaceae</taxon>
        <taxon>Mesobacillus</taxon>
    </lineage>
</organism>